<sequence>MSGGGAVDGVVDGAAVDGAVDGGGALRRPPVRRRRRGLRDRGSFAVEAALLVPVILTFALMAVAAGRLQTTGAVVDAAARAGARAASLSHSREGAQQAARDAVAQALAVRQVRCETLSLQDLEYRPLTVGGETLTTVVVQVSCEVPLADLTGLDRLPGSKTLTGTFSSVLDRYRETD</sequence>
<evidence type="ECO:0000313" key="3">
    <source>
        <dbReference type="EMBL" id="GAA2106280.1"/>
    </source>
</evidence>
<dbReference type="Pfam" id="PF07811">
    <property type="entry name" value="TadE"/>
    <property type="match status" value="1"/>
</dbReference>
<reference evidence="3 4" key="1">
    <citation type="journal article" date="2019" name="Int. J. Syst. Evol. Microbiol.">
        <title>The Global Catalogue of Microorganisms (GCM) 10K type strain sequencing project: providing services to taxonomists for standard genome sequencing and annotation.</title>
        <authorList>
            <consortium name="The Broad Institute Genomics Platform"/>
            <consortium name="The Broad Institute Genome Sequencing Center for Infectious Disease"/>
            <person name="Wu L."/>
            <person name="Ma J."/>
        </authorList>
    </citation>
    <scope>NUCLEOTIDE SEQUENCE [LARGE SCALE GENOMIC DNA]</scope>
    <source>
        <strain evidence="3 4">JCM 14559</strain>
    </source>
</reference>
<dbReference type="EMBL" id="BAAANS010000030">
    <property type="protein sequence ID" value="GAA2106280.1"/>
    <property type="molecule type" value="Genomic_DNA"/>
</dbReference>
<evidence type="ECO:0000259" key="2">
    <source>
        <dbReference type="Pfam" id="PF07811"/>
    </source>
</evidence>
<name>A0ABN2X6S5_9ACTN</name>
<dbReference type="InterPro" id="IPR012495">
    <property type="entry name" value="TadE-like_dom"/>
</dbReference>
<gene>
    <name evidence="3" type="ORF">GCM10009759_44310</name>
</gene>
<feature type="transmembrane region" description="Helical" evidence="1">
    <location>
        <begin position="42"/>
        <end position="65"/>
    </location>
</feature>
<proteinExistence type="predicted"/>
<keyword evidence="1" id="KW-1133">Transmembrane helix</keyword>
<keyword evidence="1" id="KW-0812">Transmembrane</keyword>
<accession>A0ABN2X6S5</accession>
<keyword evidence="1" id="KW-0472">Membrane</keyword>
<organism evidence="3 4">
    <name type="scientific">Kitasatospora saccharophila</name>
    <dbReference type="NCBI Taxonomy" id="407973"/>
    <lineage>
        <taxon>Bacteria</taxon>
        <taxon>Bacillati</taxon>
        <taxon>Actinomycetota</taxon>
        <taxon>Actinomycetes</taxon>
        <taxon>Kitasatosporales</taxon>
        <taxon>Streptomycetaceae</taxon>
        <taxon>Kitasatospora</taxon>
    </lineage>
</organism>
<keyword evidence="4" id="KW-1185">Reference proteome</keyword>
<protein>
    <submittedName>
        <fullName evidence="3">Pilus assembly protein</fullName>
    </submittedName>
</protein>
<evidence type="ECO:0000313" key="4">
    <source>
        <dbReference type="Proteomes" id="UP001500897"/>
    </source>
</evidence>
<evidence type="ECO:0000256" key="1">
    <source>
        <dbReference type="SAM" id="Phobius"/>
    </source>
</evidence>
<feature type="domain" description="TadE-like" evidence="2">
    <location>
        <begin position="42"/>
        <end position="84"/>
    </location>
</feature>
<dbReference type="Proteomes" id="UP001500897">
    <property type="component" value="Unassembled WGS sequence"/>
</dbReference>
<comment type="caution">
    <text evidence="3">The sequence shown here is derived from an EMBL/GenBank/DDBJ whole genome shotgun (WGS) entry which is preliminary data.</text>
</comment>